<dbReference type="Proteomes" id="UP000054653">
    <property type="component" value="Unassembled WGS sequence"/>
</dbReference>
<keyword evidence="2" id="KW-1185">Reference proteome</keyword>
<dbReference type="AlphaFoldDB" id="A0A0V0YSZ3"/>
<evidence type="ECO:0000313" key="1">
    <source>
        <dbReference type="EMBL" id="KRY03477.1"/>
    </source>
</evidence>
<accession>A0A0V0YSZ3</accession>
<comment type="caution">
    <text evidence="1">The sequence shown here is derived from an EMBL/GenBank/DDBJ whole genome shotgun (WGS) entry which is preliminary data.</text>
</comment>
<reference evidence="1 2" key="1">
    <citation type="submission" date="2015-01" db="EMBL/GenBank/DDBJ databases">
        <title>Evolution of Trichinella species and genotypes.</title>
        <authorList>
            <person name="Korhonen P.K."/>
            <person name="Edoardo P."/>
            <person name="Giuseppe L.R."/>
            <person name="Gasser R.B."/>
        </authorList>
    </citation>
    <scope>NUCLEOTIDE SEQUENCE [LARGE SCALE GENOMIC DNA]</scope>
    <source>
        <strain evidence="1">ISS120</strain>
    </source>
</reference>
<evidence type="ECO:0000313" key="2">
    <source>
        <dbReference type="Proteomes" id="UP000054653"/>
    </source>
</evidence>
<sequence>MFSALPIDNFEVEFSFLLPPSCNVTFWFFEGPQPRQTAVIRSDCEFTP</sequence>
<feature type="non-terminal residue" evidence="1">
    <location>
        <position position="48"/>
    </location>
</feature>
<gene>
    <name evidence="1" type="ORF">T03_7243</name>
</gene>
<organism evidence="1 2">
    <name type="scientific">Trichinella britovi</name>
    <name type="common">Parasitic roundworm</name>
    <dbReference type="NCBI Taxonomy" id="45882"/>
    <lineage>
        <taxon>Eukaryota</taxon>
        <taxon>Metazoa</taxon>
        <taxon>Ecdysozoa</taxon>
        <taxon>Nematoda</taxon>
        <taxon>Enoplea</taxon>
        <taxon>Dorylaimia</taxon>
        <taxon>Trichinellida</taxon>
        <taxon>Trichinellidae</taxon>
        <taxon>Trichinella</taxon>
    </lineage>
</organism>
<proteinExistence type="predicted"/>
<name>A0A0V0YSZ3_TRIBR</name>
<dbReference type="EMBL" id="JYDI01006464">
    <property type="protein sequence ID" value="KRY03477.1"/>
    <property type="molecule type" value="Genomic_DNA"/>
</dbReference>
<protein>
    <submittedName>
        <fullName evidence="1">Uncharacterized protein</fullName>
    </submittedName>
</protein>